<keyword evidence="1" id="KW-0460">Magnesium</keyword>
<dbReference type="PANTHER" id="PTHR43777:SF1">
    <property type="entry name" value="MOLYBDENUM COFACTOR CYTIDYLYLTRANSFERASE"/>
    <property type="match status" value="1"/>
</dbReference>
<accession>A0ABS6N9Y9</accession>
<dbReference type="Proteomes" id="UP001166293">
    <property type="component" value="Unassembled WGS sequence"/>
</dbReference>
<evidence type="ECO:0000313" key="4">
    <source>
        <dbReference type="Proteomes" id="UP001166293"/>
    </source>
</evidence>
<comment type="caution">
    <text evidence="3">The sequence shown here is derived from an EMBL/GenBank/DDBJ whole genome shotgun (WGS) entry which is preliminary data.</text>
</comment>
<evidence type="ECO:0000256" key="1">
    <source>
        <dbReference type="ARBA" id="ARBA00022842"/>
    </source>
</evidence>
<dbReference type="Pfam" id="PF12804">
    <property type="entry name" value="NTP_transf_3"/>
    <property type="match status" value="1"/>
</dbReference>
<dbReference type="CDD" id="cd04182">
    <property type="entry name" value="GT_2_like_f"/>
    <property type="match status" value="1"/>
</dbReference>
<reference evidence="3" key="1">
    <citation type="submission" date="2021-06" db="EMBL/GenBank/DDBJ databases">
        <title>Thalassococcus sp. CAU 1522 isolated from sea sand, Republic of Korea.</title>
        <authorList>
            <person name="Kim W."/>
        </authorList>
    </citation>
    <scope>NUCLEOTIDE SEQUENCE</scope>
    <source>
        <strain evidence="3">CAU 1522</strain>
    </source>
</reference>
<sequence length="202" mass="21525">MGGIAILIPAAGASRRMRGIDKLLQQVDGLPLLRRQVLRACAVADHVTVTLPDADHPRAAALSGLGVQLVEVPDSDLGMSASIRRGVAFLPRSLDAVMIVPADMPEISEDDLRSIIKGFRSEAHATLQQGTSQDGQPGHPVLFPADCIPSLMSLNGDRGARAVIDANRHRLRHVALPDDHALTDLDTPEAWAAWRGAEPALP</sequence>
<protein>
    <submittedName>
        <fullName evidence="3">Nucleotidyltransferase family protein</fullName>
    </submittedName>
</protein>
<dbReference type="RefSeq" id="WP_217779174.1">
    <property type="nucleotide sequence ID" value="NZ_JAHRWL010000002.1"/>
</dbReference>
<evidence type="ECO:0000259" key="2">
    <source>
        <dbReference type="Pfam" id="PF12804"/>
    </source>
</evidence>
<gene>
    <name evidence="3" type="ORF">KUH32_13730</name>
</gene>
<evidence type="ECO:0000313" key="3">
    <source>
        <dbReference type="EMBL" id="MBV2360822.1"/>
    </source>
</evidence>
<proteinExistence type="predicted"/>
<name>A0ABS6N9Y9_9RHOB</name>
<dbReference type="PANTHER" id="PTHR43777">
    <property type="entry name" value="MOLYBDENUM COFACTOR CYTIDYLYLTRANSFERASE"/>
    <property type="match status" value="1"/>
</dbReference>
<feature type="domain" description="MobA-like NTP transferase" evidence="2">
    <location>
        <begin position="7"/>
        <end position="167"/>
    </location>
</feature>
<organism evidence="3 4">
    <name type="scientific">Thalassococcus arenae</name>
    <dbReference type="NCBI Taxonomy" id="2851652"/>
    <lineage>
        <taxon>Bacteria</taxon>
        <taxon>Pseudomonadati</taxon>
        <taxon>Pseudomonadota</taxon>
        <taxon>Alphaproteobacteria</taxon>
        <taxon>Rhodobacterales</taxon>
        <taxon>Roseobacteraceae</taxon>
        <taxon>Thalassococcus</taxon>
    </lineage>
</organism>
<dbReference type="InterPro" id="IPR025877">
    <property type="entry name" value="MobA-like_NTP_Trfase"/>
</dbReference>
<keyword evidence="4" id="KW-1185">Reference proteome</keyword>
<dbReference type="EMBL" id="JAHRWL010000002">
    <property type="protein sequence ID" value="MBV2360822.1"/>
    <property type="molecule type" value="Genomic_DNA"/>
</dbReference>